<reference evidence="1 2" key="1">
    <citation type="journal article" date="2020" name="Microb. Genom.">
        <title>Genetic diversity of clinical and environmental Mucorales isolates obtained from an investigation of mucormycosis cases among solid organ transplant recipients.</title>
        <authorList>
            <person name="Nguyen M.H."/>
            <person name="Kaul D."/>
            <person name="Muto C."/>
            <person name="Cheng S.J."/>
            <person name="Richter R.A."/>
            <person name="Bruno V.M."/>
            <person name="Liu G."/>
            <person name="Beyhan S."/>
            <person name="Sundermann A.J."/>
            <person name="Mounaud S."/>
            <person name="Pasculle A.W."/>
            <person name="Nierman W.C."/>
            <person name="Driscoll E."/>
            <person name="Cumbie R."/>
            <person name="Clancy C.J."/>
            <person name="Dupont C.L."/>
        </authorList>
    </citation>
    <scope>NUCLEOTIDE SEQUENCE [LARGE SCALE GENOMIC DNA]</scope>
    <source>
        <strain evidence="1 2">GL24</strain>
    </source>
</reference>
<dbReference type="Proteomes" id="UP000740926">
    <property type="component" value="Unassembled WGS sequence"/>
</dbReference>
<dbReference type="InterPro" id="IPR052338">
    <property type="entry name" value="Transposase_5"/>
</dbReference>
<dbReference type="PANTHER" id="PTHR23022:SF134">
    <property type="entry name" value="TRANSPOSABLE ELEMENT TC1 TRANSPOSASE"/>
    <property type="match status" value="1"/>
</dbReference>
<dbReference type="InterPro" id="IPR036397">
    <property type="entry name" value="RNaseH_sf"/>
</dbReference>
<name>A0A9P7C6W6_9FUNG</name>
<dbReference type="Gene3D" id="3.30.420.10">
    <property type="entry name" value="Ribonuclease H-like superfamily/Ribonuclease H"/>
    <property type="match status" value="1"/>
</dbReference>
<dbReference type="GO" id="GO:0003676">
    <property type="term" value="F:nucleic acid binding"/>
    <property type="evidence" value="ECO:0007669"/>
    <property type="project" value="InterPro"/>
</dbReference>
<accession>A0A9P7C6W6</accession>
<dbReference type="AlphaFoldDB" id="A0A9P7C6W6"/>
<protein>
    <recommendedName>
        <fullName evidence="3">Transposase Tc1-like domain-containing protein</fullName>
    </recommendedName>
</protein>
<evidence type="ECO:0000313" key="2">
    <source>
        <dbReference type="Proteomes" id="UP000740926"/>
    </source>
</evidence>
<sequence length="165" mass="19155">MNFHARIKKKKPLLTKKHMKIRLAWAKKYRNWTVDQWRQVVFSDETKVNIWGSDGCKYYWKRPGDPLQPHHLDVTVKHSSGSLMLWGCITSEGPGYACQVYDGNMDSATYQHILGTTYMESLEYYGMDKTSVYLQHDNDPKHKSRSTTEWLATNGVRTRLAPAKA</sequence>
<proteinExistence type="predicted"/>
<dbReference type="PANTHER" id="PTHR23022">
    <property type="entry name" value="TRANSPOSABLE ELEMENT-RELATED"/>
    <property type="match status" value="1"/>
</dbReference>
<keyword evidence="2" id="KW-1185">Reference proteome</keyword>
<comment type="caution">
    <text evidence="1">The sequence shown here is derived from an EMBL/GenBank/DDBJ whole genome shotgun (WGS) entry which is preliminary data.</text>
</comment>
<organism evidence="1 2">
    <name type="scientific">Rhizopus delemar</name>
    <dbReference type="NCBI Taxonomy" id="936053"/>
    <lineage>
        <taxon>Eukaryota</taxon>
        <taxon>Fungi</taxon>
        <taxon>Fungi incertae sedis</taxon>
        <taxon>Mucoromycota</taxon>
        <taxon>Mucoromycotina</taxon>
        <taxon>Mucoromycetes</taxon>
        <taxon>Mucorales</taxon>
        <taxon>Mucorineae</taxon>
        <taxon>Rhizopodaceae</taxon>
        <taxon>Rhizopus</taxon>
    </lineage>
</organism>
<evidence type="ECO:0000313" key="1">
    <source>
        <dbReference type="EMBL" id="KAG1537932.1"/>
    </source>
</evidence>
<dbReference type="EMBL" id="JAANIU010007394">
    <property type="protein sequence ID" value="KAG1537932.1"/>
    <property type="molecule type" value="Genomic_DNA"/>
</dbReference>
<gene>
    <name evidence="1" type="ORF">G6F50_014763</name>
</gene>
<evidence type="ECO:0008006" key="3">
    <source>
        <dbReference type="Google" id="ProtNLM"/>
    </source>
</evidence>